<organism evidence="11 12">
    <name type="scientific">[Clostridium] leptum CAG:27</name>
    <dbReference type="NCBI Taxonomy" id="1263068"/>
    <lineage>
        <taxon>Bacteria</taxon>
        <taxon>Bacillati</taxon>
        <taxon>Bacillota</taxon>
        <taxon>Clostridia</taxon>
        <taxon>Eubacteriales</taxon>
        <taxon>Oscillospiraceae</taxon>
        <taxon>Oscillospiraceae incertae sedis</taxon>
    </lineage>
</organism>
<dbReference type="GO" id="GO:0004527">
    <property type="term" value="F:exonuclease activity"/>
    <property type="evidence" value="ECO:0007669"/>
    <property type="project" value="UniProtKB-KW"/>
</dbReference>
<dbReference type="InterPro" id="IPR038726">
    <property type="entry name" value="PDDEXK_AddAB-type"/>
</dbReference>
<keyword evidence="4" id="KW-0378">Hydrolase</keyword>
<gene>
    <name evidence="11" type="ORF">BN578_01785</name>
</gene>
<keyword evidence="1" id="KW-0540">Nuclease</keyword>
<dbReference type="Proteomes" id="UP000018168">
    <property type="component" value="Unassembled WGS sequence"/>
</dbReference>
<dbReference type="GO" id="GO:0003677">
    <property type="term" value="F:DNA binding"/>
    <property type="evidence" value="ECO:0007669"/>
    <property type="project" value="UniProtKB-KW"/>
</dbReference>
<evidence type="ECO:0000259" key="10">
    <source>
        <dbReference type="Pfam" id="PF12705"/>
    </source>
</evidence>
<evidence type="ECO:0000256" key="6">
    <source>
        <dbReference type="ARBA" id="ARBA00022839"/>
    </source>
</evidence>
<dbReference type="Pfam" id="PF12705">
    <property type="entry name" value="PDDEXK_1"/>
    <property type="match status" value="1"/>
</dbReference>
<dbReference type="InterPro" id="IPR027417">
    <property type="entry name" value="P-loop_NTPase"/>
</dbReference>
<dbReference type="GO" id="GO:0004386">
    <property type="term" value="F:helicase activity"/>
    <property type="evidence" value="ECO:0007669"/>
    <property type="project" value="UniProtKB-KW"/>
</dbReference>
<dbReference type="Gene3D" id="3.90.320.10">
    <property type="match status" value="1"/>
</dbReference>
<evidence type="ECO:0000256" key="3">
    <source>
        <dbReference type="ARBA" id="ARBA00022763"/>
    </source>
</evidence>
<name>R6N5Z6_9FIRM</name>
<evidence type="ECO:0000256" key="9">
    <source>
        <dbReference type="ARBA" id="ARBA00023204"/>
    </source>
</evidence>
<evidence type="ECO:0000256" key="4">
    <source>
        <dbReference type="ARBA" id="ARBA00022801"/>
    </source>
</evidence>
<dbReference type="AlphaFoldDB" id="R6N5Z6"/>
<dbReference type="SUPFAM" id="SSF52540">
    <property type="entry name" value="P-loop containing nucleoside triphosphate hydrolases"/>
    <property type="match status" value="1"/>
</dbReference>
<keyword evidence="7" id="KW-0067">ATP-binding</keyword>
<evidence type="ECO:0000256" key="8">
    <source>
        <dbReference type="ARBA" id="ARBA00023125"/>
    </source>
</evidence>
<evidence type="ECO:0000256" key="5">
    <source>
        <dbReference type="ARBA" id="ARBA00022806"/>
    </source>
</evidence>
<comment type="caution">
    <text evidence="11">The sequence shown here is derived from an EMBL/GenBank/DDBJ whole genome shotgun (WGS) entry which is preliminary data.</text>
</comment>
<evidence type="ECO:0000256" key="2">
    <source>
        <dbReference type="ARBA" id="ARBA00022741"/>
    </source>
</evidence>
<dbReference type="EMBL" id="CBEP010000019">
    <property type="protein sequence ID" value="CDC03784.1"/>
    <property type="molecule type" value="Genomic_DNA"/>
</dbReference>
<dbReference type="GO" id="GO:0005524">
    <property type="term" value="F:ATP binding"/>
    <property type="evidence" value="ECO:0007669"/>
    <property type="project" value="UniProtKB-KW"/>
</dbReference>
<dbReference type="InterPro" id="IPR011604">
    <property type="entry name" value="PDDEXK-like_dom_sf"/>
</dbReference>
<reference evidence="11" key="1">
    <citation type="submission" date="2012-11" db="EMBL/GenBank/DDBJ databases">
        <title>Dependencies among metagenomic species, viruses, plasmids and units of genetic variation.</title>
        <authorList>
            <person name="Nielsen H.B."/>
            <person name="Almeida M."/>
            <person name="Juncker A.S."/>
            <person name="Rasmussen S."/>
            <person name="Li J."/>
            <person name="Sunagawa S."/>
            <person name="Plichta D."/>
            <person name="Gautier L."/>
            <person name="Le Chatelier E."/>
            <person name="Peletier E."/>
            <person name="Bonde I."/>
            <person name="Nielsen T."/>
            <person name="Manichanh C."/>
            <person name="Arumugam M."/>
            <person name="Batto J."/>
            <person name="Santos M.B.Q.D."/>
            <person name="Blom N."/>
            <person name="Borruel N."/>
            <person name="Burgdorf K.S."/>
            <person name="Boumezbeur F."/>
            <person name="Casellas F."/>
            <person name="Dore J."/>
            <person name="Guarner F."/>
            <person name="Hansen T."/>
            <person name="Hildebrand F."/>
            <person name="Kaas R.S."/>
            <person name="Kennedy S."/>
            <person name="Kristiansen K."/>
            <person name="Kultima J.R."/>
            <person name="Leonard P."/>
            <person name="Levenez F."/>
            <person name="Lund O."/>
            <person name="Moumen B."/>
            <person name="Le Paslier D."/>
            <person name="Pons N."/>
            <person name="Pedersen O."/>
            <person name="Prifti E."/>
            <person name="Qin J."/>
            <person name="Raes J."/>
            <person name="Tap J."/>
            <person name="Tims S."/>
            <person name="Ussery D.W."/>
            <person name="Yamada T."/>
            <person name="MetaHit consortium"/>
            <person name="Renault P."/>
            <person name="Sicheritz-Ponten T."/>
            <person name="Bork P."/>
            <person name="Wang J."/>
            <person name="Brunak S."/>
            <person name="Ehrlich S.D."/>
        </authorList>
    </citation>
    <scope>NUCLEOTIDE SEQUENCE [LARGE SCALE GENOMIC DNA]</scope>
</reference>
<protein>
    <submittedName>
        <fullName evidence="11">ATP-dependent helicase/nuclease subunit A</fullName>
    </submittedName>
</protein>
<keyword evidence="6" id="KW-0269">Exonuclease</keyword>
<evidence type="ECO:0000256" key="7">
    <source>
        <dbReference type="ARBA" id="ARBA00022840"/>
    </source>
</evidence>
<feature type="domain" description="PD-(D/E)XK endonuclease-like" evidence="10">
    <location>
        <begin position="198"/>
        <end position="352"/>
    </location>
</feature>
<dbReference type="InterPro" id="IPR011335">
    <property type="entry name" value="Restrct_endonuc-II-like"/>
</dbReference>
<dbReference type="SUPFAM" id="SSF52980">
    <property type="entry name" value="Restriction endonuclease-like"/>
    <property type="match status" value="1"/>
</dbReference>
<sequence length="370" mass="41711">MKLRDETMTVQYDTMPREAVSLEIERGGMSEELRVLYVAMTRAKEKLVMLTSLDDPVKTLGKLGAQLTDSKAISPYVVRSAGSFSDWILSCALRHPSGGGLREKAGVLPGVMLTEGENWKILLNPVREQQKTISGETEKRRQLQADPELTALLQKRFSFVYPGEALKSVPAKVAASELARKENAKEYAAMSRPAFLTGQTMTPAERGTALHLYMQFADYRLAKQDPEKQLRFLLEKGFLTQEQAEAVSLKKIERFFQSGLYRRMEQSENLRREIRFTVELAASEVNPGLTGKNGREPVVLQGAVDCVFEENGGLILVDYKTDYVKEEQELKNRYCRQLSLYALALEQTTGLKVTEQYLYSFSLGEAVRIN</sequence>
<keyword evidence="3" id="KW-0227">DNA damage</keyword>
<keyword evidence="5 11" id="KW-0347">Helicase</keyword>
<evidence type="ECO:0000256" key="1">
    <source>
        <dbReference type="ARBA" id="ARBA00022722"/>
    </source>
</evidence>
<evidence type="ECO:0000313" key="12">
    <source>
        <dbReference type="Proteomes" id="UP000018168"/>
    </source>
</evidence>
<keyword evidence="8" id="KW-0238">DNA-binding</keyword>
<dbReference type="GO" id="GO:0006281">
    <property type="term" value="P:DNA repair"/>
    <property type="evidence" value="ECO:0007669"/>
    <property type="project" value="UniProtKB-KW"/>
</dbReference>
<proteinExistence type="predicted"/>
<keyword evidence="2" id="KW-0547">Nucleotide-binding</keyword>
<keyword evidence="9" id="KW-0234">DNA repair</keyword>
<accession>R6N5Z6</accession>
<dbReference type="Gene3D" id="3.40.50.300">
    <property type="entry name" value="P-loop containing nucleotide triphosphate hydrolases"/>
    <property type="match status" value="1"/>
</dbReference>
<evidence type="ECO:0000313" key="11">
    <source>
        <dbReference type="EMBL" id="CDC03784.1"/>
    </source>
</evidence>